<dbReference type="Proteomes" id="UP000276133">
    <property type="component" value="Unassembled WGS sequence"/>
</dbReference>
<comment type="caution">
    <text evidence="1">The sequence shown here is derived from an EMBL/GenBank/DDBJ whole genome shotgun (WGS) entry which is preliminary data.</text>
</comment>
<protein>
    <submittedName>
        <fullName evidence="1">Uncharacterized protein</fullName>
    </submittedName>
</protein>
<proteinExistence type="predicted"/>
<organism evidence="1 2">
    <name type="scientific">Brachionus plicatilis</name>
    <name type="common">Marine rotifer</name>
    <name type="synonym">Brachionus muelleri</name>
    <dbReference type="NCBI Taxonomy" id="10195"/>
    <lineage>
        <taxon>Eukaryota</taxon>
        <taxon>Metazoa</taxon>
        <taxon>Spiralia</taxon>
        <taxon>Gnathifera</taxon>
        <taxon>Rotifera</taxon>
        <taxon>Eurotatoria</taxon>
        <taxon>Monogononta</taxon>
        <taxon>Pseudotrocha</taxon>
        <taxon>Ploima</taxon>
        <taxon>Brachionidae</taxon>
        <taxon>Brachionus</taxon>
    </lineage>
</organism>
<name>A0A3M7QUX2_BRAPC</name>
<sequence>MCLFMSGRKPNPELNSSWQQFRAKKYQISSQSEANKPVKQTNKQSKISFDIWNRYGLNMQWQVKRHVQHNQQRLNEQKFKCAGHGQLQSSEYDKRLNLVGCDLDVILKILQQEKKCRENIKLPEDC</sequence>
<gene>
    <name evidence="1" type="ORF">BpHYR1_017289</name>
</gene>
<reference evidence="1 2" key="1">
    <citation type="journal article" date="2018" name="Sci. Rep.">
        <title>Genomic signatures of local adaptation to the degree of environmental predictability in rotifers.</title>
        <authorList>
            <person name="Franch-Gras L."/>
            <person name="Hahn C."/>
            <person name="Garcia-Roger E.M."/>
            <person name="Carmona M.J."/>
            <person name="Serra M."/>
            <person name="Gomez A."/>
        </authorList>
    </citation>
    <scope>NUCLEOTIDE SEQUENCE [LARGE SCALE GENOMIC DNA]</scope>
    <source>
        <strain evidence="1">HYR1</strain>
    </source>
</reference>
<accession>A0A3M7QUX2</accession>
<dbReference type="EMBL" id="REGN01005037">
    <property type="protein sequence ID" value="RNA15132.1"/>
    <property type="molecule type" value="Genomic_DNA"/>
</dbReference>
<evidence type="ECO:0000313" key="1">
    <source>
        <dbReference type="EMBL" id="RNA15132.1"/>
    </source>
</evidence>
<evidence type="ECO:0000313" key="2">
    <source>
        <dbReference type="Proteomes" id="UP000276133"/>
    </source>
</evidence>
<dbReference type="AlphaFoldDB" id="A0A3M7QUX2"/>
<keyword evidence="2" id="KW-1185">Reference proteome</keyword>